<proteinExistence type="predicted"/>
<protein>
    <submittedName>
        <fullName evidence="2">Uncharacterized protein</fullName>
    </submittedName>
</protein>
<keyword evidence="3" id="KW-1185">Reference proteome</keyword>
<dbReference type="Proteomes" id="UP001163105">
    <property type="component" value="Unassembled WGS sequence"/>
</dbReference>
<gene>
    <name evidence="2" type="ORF">O9K51_05140</name>
</gene>
<reference evidence="2" key="1">
    <citation type="submission" date="2023-01" db="EMBL/GenBank/DDBJ databases">
        <title>The growth and conidiation of Purpureocillium lavendulum are regulated by nitrogen source and histone H3K14 acetylation.</title>
        <authorList>
            <person name="Tang P."/>
            <person name="Han J."/>
            <person name="Zhang C."/>
            <person name="Tang P."/>
            <person name="Qi F."/>
            <person name="Zhang K."/>
            <person name="Liang L."/>
        </authorList>
    </citation>
    <scope>NUCLEOTIDE SEQUENCE</scope>
    <source>
        <strain evidence="2">YMF1.00683</strain>
    </source>
</reference>
<dbReference type="EMBL" id="JAQHRD010000004">
    <property type="protein sequence ID" value="KAJ6441589.1"/>
    <property type="molecule type" value="Genomic_DNA"/>
</dbReference>
<evidence type="ECO:0000313" key="3">
    <source>
        <dbReference type="Proteomes" id="UP001163105"/>
    </source>
</evidence>
<name>A0AB34FRZ8_9HYPO</name>
<dbReference type="AlphaFoldDB" id="A0AB34FRZ8"/>
<sequence length="674" mass="67591">MSLETVLDVLEGLVGGLPVVKLAQQVFSLGVKLRSHKVLFEDAAHDPREDVGATGERGRQLADEAVVRDAEVAELEGEADEVGDEVWGVDAAVDEDGALVVDAPDKRDARAVSQDAAHGGLEAQRVGAAGVAKVPQLGGGAHEDARLVVGEGPEGDAGHGADADAGVGDDAEVDELLEEHDADGHALRVGGDEDEVCAANVLDPVEQQLPEVVDAVADAALALERHLFDLADGAVAVAVRLGPPPDRVGGQVRRGEEAVDADGDGLADLGRIPDAEDVLGRRLRESASATALAVSTLAGAFVSVSACVAGSADLSATVPFGGVEAAESVSMDVGRALLLRRHVDLPSFGLGSAFADLDGGLDTSPSAMGVGCASEPSPMTAISPDSGSGGLPSFLGESRDQNAHVEPALGAGSGSCFGGGGGAGGGASSMTTSSGSLAAASLAAESCLTEALLDVPRNPNHDVDGGGGGSLLGASTGGSSVAVCAGGVLGLSWSAALFVSGTGGLAISAVVAVFGVRDHHPSQLLDVGCCGVEVRVAACWSGSCCEASPVLSASDGFNSGWASCVCSVFASFVWAGSLPFGSGGASSGTLDSDGAWALRRLAASSPFFGSKRVRSGVPRERTVPPRMFSRATDVEADALLGVRGHDPYQLFALRTFQVAMGSRQQPHTSSTDEN</sequence>
<comment type="caution">
    <text evidence="2">The sequence shown here is derived from an EMBL/GenBank/DDBJ whole genome shotgun (WGS) entry which is preliminary data.</text>
</comment>
<accession>A0AB34FRZ8</accession>
<feature type="region of interest" description="Disordered" evidence="1">
    <location>
        <begin position="368"/>
        <end position="398"/>
    </location>
</feature>
<evidence type="ECO:0000256" key="1">
    <source>
        <dbReference type="SAM" id="MobiDB-lite"/>
    </source>
</evidence>
<evidence type="ECO:0000313" key="2">
    <source>
        <dbReference type="EMBL" id="KAJ6441589.1"/>
    </source>
</evidence>
<organism evidence="2 3">
    <name type="scientific">Purpureocillium lavendulum</name>
    <dbReference type="NCBI Taxonomy" id="1247861"/>
    <lineage>
        <taxon>Eukaryota</taxon>
        <taxon>Fungi</taxon>
        <taxon>Dikarya</taxon>
        <taxon>Ascomycota</taxon>
        <taxon>Pezizomycotina</taxon>
        <taxon>Sordariomycetes</taxon>
        <taxon>Hypocreomycetidae</taxon>
        <taxon>Hypocreales</taxon>
        <taxon>Ophiocordycipitaceae</taxon>
        <taxon>Purpureocillium</taxon>
    </lineage>
</organism>